<proteinExistence type="predicted"/>
<dbReference type="PANTHER" id="PTHR30055">
    <property type="entry name" value="HTH-TYPE TRANSCRIPTIONAL REGULATOR RUTR"/>
    <property type="match status" value="1"/>
</dbReference>
<organism evidence="3">
    <name type="scientific">freshwater metagenome</name>
    <dbReference type="NCBI Taxonomy" id="449393"/>
    <lineage>
        <taxon>unclassified sequences</taxon>
        <taxon>metagenomes</taxon>
        <taxon>ecological metagenomes</taxon>
    </lineage>
</organism>
<dbReference type="Pfam" id="PF00440">
    <property type="entry name" value="TetR_N"/>
    <property type="match status" value="1"/>
</dbReference>
<evidence type="ECO:0000256" key="1">
    <source>
        <dbReference type="ARBA" id="ARBA00023125"/>
    </source>
</evidence>
<dbReference type="PROSITE" id="PS01081">
    <property type="entry name" value="HTH_TETR_1"/>
    <property type="match status" value="1"/>
</dbReference>
<dbReference type="Gene3D" id="1.10.357.10">
    <property type="entry name" value="Tetracycline Repressor, domain 2"/>
    <property type="match status" value="1"/>
</dbReference>
<sequence>MRAAVLAATRELVAERGPDGFSVRDIAARADVNHALVHRHFGTKADVLSEMLTLEGEALVGDLADSGLPTSGVAAAEVVEGLLTVLAGRPTYWRALLNAVVETPEVAVPGTAPTTELFAGLWADRESERAGDTALAGLTVLGWLIFGDYMADTTGADPADLRRLVAEQVSALVGQLAD</sequence>
<dbReference type="InterPro" id="IPR050109">
    <property type="entry name" value="HTH-type_TetR-like_transc_reg"/>
</dbReference>
<dbReference type="PRINTS" id="PR00455">
    <property type="entry name" value="HTHTETR"/>
</dbReference>
<dbReference type="InterPro" id="IPR023772">
    <property type="entry name" value="DNA-bd_HTH_TetR-type_CS"/>
</dbReference>
<reference evidence="3" key="1">
    <citation type="submission" date="2020-05" db="EMBL/GenBank/DDBJ databases">
        <authorList>
            <person name="Chiriac C."/>
            <person name="Salcher M."/>
            <person name="Ghai R."/>
            <person name="Kavagutti S V."/>
        </authorList>
    </citation>
    <scope>NUCLEOTIDE SEQUENCE</scope>
</reference>
<dbReference type="PROSITE" id="PS50977">
    <property type="entry name" value="HTH_TETR_2"/>
    <property type="match status" value="1"/>
</dbReference>
<dbReference type="PANTHER" id="PTHR30055:SF235">
    <property type="entry name" value="TRANSCRIPTIONAL REGULATORY PROTEIN"/>
    <property type="match status" value="1"/>
</dbReference>
<dbReference type="InterPro" id="IPR001647">
    <property type="entry name" value="HTH_TetR"/>
</dbReference>
<gene>
    <name evidence="3" type="ORF">UFOPK2579_00330</name>
</gene>
<dbReference type="GO" id="GO:0000976">
    <property type="term" value="F:transcription cis-regulatory region binding"/>
    <property type="evidence" value="ECO:0007669"/>
    <property type="project" value="TreeGrafter"/>
</dbReference>
<feature type="domain" description="HTH tetR-type" evidence="2">
    <location>
        <begin position="1"/>
        <end position="59"/>
    </location>
</feature>
<evidence type="ECO:0000259" key="2">
    <source>
        <dbReference type="PROSITE" id="PS50977"/>
    </source>
</evidence>
<dbReference type="GO" id="GO:0003700">
    <property type="term" value="F:DNA-binding transcription factor activity"/>
    <property type="evidence" value="ECO:0007669"/>
    <property type="project" value="TreeGrafter"/>
</dbReference>
<protein>
    <submittedName>
        <fullName evidence="3">Unannotated protein</fullName>
    </submittedName>
</protein>
<evidence type="ECO:0000313" key="3">
    <source>
        <dbReference type="EMBL" id="CAB4689778.1"/>
    </source>
</evidence>
<name>A0A6J6NYR3_9ZZZZ</name>
<dbReference type="AlphaFoldDB" id="A0A6J6NYR3"/>
<dbReference type="InterPro" id="IPR009057">
    <property type="entry name" value="Homeodomain-like_sf"/>
</dbReference>
<dbReference type="EMBL" id="CAEZXR010000024">
    <property type="protein sequence ID" value="CAB4689778.1"/>
    <property type="molecule type" value="Genomic_DNA"/>
</dbReference>
<dbReference type="SUPFAM" id="SSF46689">
    <property type="entry name" value="Homeodomain-like"/>
    <property type="match status" value="1"/>
</dbReference>
<accession>A0A6J6NYR3</accession>
<keyword evidence="1" id="KW-0238">DNA-binding</keyword>